<keyword evidence="2" id="KW-1185">Reference proteome</keyword>
<accession>A0A9D4GAV7</accession>
<comment type="caution">
    <text evidence="1">The sequence shown here is derived from an EMBL/GenBank/DDBJ whole genome shotgun (WGS) entry which is preliminary data.</text>
</comment>
<sequence>MDGIFRWNSDRASEAITSQPETQVVPVTYSGPLKHHTNMLWQELCGRPLFPDFPPGKYTGKSLHWPYSIQLKSIIIPIEGGGI</sequence>
<evidence type="ECO:0000313" key="1">
    <source>
        <dbReference type="EMBL" id="KAH3813745.1"/>
    </source>
</evidence>
<reference evidence="1" key="2">
    <citation type="submission" date="2020-11" db="EMBL/GenBank/DDBJ databases">
        <authorList>
            <person name="McCartney M.A."/>
            <person name="Auch B."/>
            <person name="Kono T."/>
            <person name="Mallez S."/>
            <person name="Becker A."/>
            <person name="Gohl D.M."/>
            <person name="Silverstein K.A.T."/>
            <person name="Koren S."/>
            <person name="Bechman K.B."/>
            <person name="Herman A."/>
            <person name="Abrahante J.E."/>
            <person name="Garbe J."/>
        </authorList>
    </citation>
    <scope>NUCLEOTIDE SEQUENCE</scope>
    <source>
        <strain evidence="1">Duluth1</strain>
        <tissue evidence="1">Whole animal</tissue>
    </source>
</reference>
<protein>
    <submittedName>
        <fullName evidence="1">Uncharacterized protein</fullName>
    </submittedName>
</protein>
<proteinExistence type="predicted"/>
<dbReference type="Proteomes" id="UP000828390">
    <property type="component" value="Unassembled WGS sequence"/>
</dbReference>
<gene>
    <name evidence="1" type="ORF">DPMN_142212</name>
</gene>
<organism evidence="1 2">
    <name type="scientific">Dreissena polymorpha</name>
    <name type="common">Zebra mussel</name>
    <name type="synonym">Mytilus polymorpha</name>
    <dbReference type="NCBI Taxonomy" id="45954"/>
    <lineage>
        <taxon>Eukaryota</taxon>
        <taxon>Metazoa</taxon>
        <taxon>Spiralia</taxon>
        <taxon>Lophotrochozoa</taxon>
        <taxon>Mollusca</taxon>
        <taxon>Bivalvia</taxon>
        <taxon>Autobranchia</taxon>
        <taxon>Heteroconchia</taxon>
        <taxon>Euheterodonta</taxon>
        <taxon>Imparidentia</taxon>
        <taxon>Neoheterodontei</taxon>
        <taxon>Myida</taxon>
        <taxon>Dreissenoidea</taxon>
        <taxon>Dreissenidae</taxon>
        <taxon>Dreissena</taxon>
    </lineage>
</organism>
<dbReference type="AlphaFoldDB" id="A0A9D4GAV7"/>
<reference evidence="1" key="1">
    <citation type="journal article" date="2019" name="bioRxiv">
        <title>The Genome of the Zebra Mussel, Dreissena polymorpha: A Resource for Invasive Species Research.</title>
        <authorList>
            <person name="McCartney M.A."/>
            <person name="Auch B."/>
            <person name="Kono T."/>
            <person name="Mallez S."/>
            <person name="Zhang Y."/>
            <person name="Obille A."/>
            <person name="Becker A."/>
            <person name="Abrahante J.E."/>
            <person name="Garbe J."/>
            <person name="Badalamenti J.P."/>
            <person name="Herman A."/>
            <person name="Mangelson H."/>
            <person name="Liachko I."/>
            <person name="Sullivan S."/>
            <person name="Sone E.D."/>
            <person name="Koren S."/>
            <person name="Silverstein K.A.T."/>
            <person name="Beckman K.B."/>
            <person name="Gohl D.M."/>
        </authorList>
    </citation>
    <scope>NUCLEOTIDE SEQUENCE</scope>
    <source>
        <strain evidence="1">Duluth1</strain>
        <tissue evidence="1">Whole animal</tissue>
    </source>
</reference>
<dbReference type="EMBL" id="JAIWYP010000006">
    <property type="protein sequence ID" value="KAH3813745.1"/>
    <property type="molecule type" value="Genomic_DNA"/>
</dbReference>
<evidence type="ECO:0000313" key="2">
    <source>
        <dbReference type="Proteomes" id="UP000828390"/>
    </source>
</evidence>
<name>A0A9D4GAV7_DREPO</name>